<gene>
    <name evidence="1" type="ORF">SMRZ_LOCUS3082</name>
</gene>
<accession>A0A183LH07</accession>
<dbReference type="EMBL" id="UZAI01000851">
    <property type="protein sequence ID" value="VDO57016.1"/>
    <property type="molecule type" value="Genomic_DNA"/>
</dbReference>
<organism evidence="1 2">
    <name type="scientific">Schistosoma margrebowiei</name>
    <dbReference type="NCBI Taxonomy" id="48269"/>
    <lineage>
        <taxon>Eukaryota</taxon>
        <taxon>Metazoa</taxon>
        <taxon>Spiralia</taxon>
        <taxon>Lophotrochozoa</taxon>
        <taxon>Platyhelminthes</taxon>
        <taxon>Trematoda</taxon>
        <taxon>Digenea</taxon>
        <taxon>Strigeidida</taxon>
        <taxon>Schistosomatoidea</taxon>
        <taxon>Schistosomatidae</taxon>
        <taxon>Schistosoma</taxon>
    </lineage>
</organism>
<protein>
    <submittedName>
        <fullName evidence="1">Uncharacterized protein</fullName>
    </submittedName>
</protein>
<dbReference type="Proteomes" id="UP000277204">
    <property type="component" value="Unassembled WGS sequence"/>
</dbReference>
<reference evidence="1 2" key="1">
    <citation type="submission" date="2018-11" db="EMBL/GenBank/DDBJ databases">
        <authorList>
            <consortium name="Pathogen Informatics"/>
        </authorList>
    </citation>
    <scope>NUCLEOTIDE SEQUENCE [LARGE SCALE GENOMIC DNA]</scope>
    <source>
        <strain evidence="1 2">Zambia</strain>
    </source>
</reference>
<name>A0A183LH07_9TREM</name>
<keyword evidence="2" id="KW-1185">Reference proteome</keyword>
<sequence length="105" mass="11632">MWSICLVYKPNSVTVIPIAKACPVEGSKLFIPEVKCNIGKLSGSQQDNIVLNTHEVVTIPNDHKPDPVDEAQSLELNEVLLTLSNSENKLQLEQNYGSCDINREI</sequence>
<evidence type="ECO:0000313" key="2">
    <source>
        <dbReference type="Proteomes" id="UP000277204"/>
    </source>
</evidence>
<dbReference type="AlphaFoldDB" id="A0A183LH07"/>
<evidence type="ECO:0000313" key="1">
    <source>
        <dbReference type="EMBL" id="VDO57016.1"/>
    </source>
</evidence>
<proteinExistence type="predicted"/>